<keyword evidence="3" id="KW-0732">Signal</keyword>
<dbReference type="EMBL" id="JASCRY010000001">
    <property type="protein sequence ID" value="MDI5948469.1"/>
    <property type="molecule type" value="Genomic_DNA"/>
</dbReference>
<comment type="subcellular location">
    <subcellularLocation>
        <location evidence="1">Secreted</location>
    </subcellularLocation>
</comment>
<dbReference type="GO" id="GO:0005576">
    <property type="term" value="C:extracellular region"/>
    <property type="evidence" value="ECO:0007669"/>
    <property type="project" value="UniProtKB-SubCell"/>
</dbReference>
<dbReference type="PROSITE" id="PS51257">
    <property type="entry name" value="PROKAR_LIPOPROTEIN"/>
    <property type="match status" value="1"/>
</dbReference>
<gene>
    <name evidence="5" type="ORF">QLS97_02305</name>
</gene>
<organism evidence="5 6">
    <name type="scientific">Flavobacterium yafengii</name>
    <dbReference type="NCBI Taxonomy" id="3041253"/>
    <lineage>
        <taxon>Bacteria</taxon>
        <taxon>Pseudomonadati</taxon>
        <taxon>Bacteroidota</taxon>
        <taxon>Flavobacteriia</taxon>
        <taxon>Flavobacteriales</taxon>
        <taxon>Flavobacteriaceae</taxon>
        <taxon>Flavobacterium</taxon>
    </lineage>
</organism>
<evidence type="ECO:0000313" key="5">
    <source>
        <dbReference type="EMBL" id="MDI5948469.1"/>
    </source>
</evidence>
<evidence type="ECO:0000256" key="1">
    <source>
        <dbReference type="ARBA" id="ARBA00004613"/>
    </source>
</evidence>
<evidence type="ECO:0000259" key="4">
    <source>
        <dbReference type="Pfam" id="PF24517"/>
    </source>
</evidence>
<dbReference type="Pfam" id="PF24517">
    <property type="entry name" value="CBM96"/>
    <property type="match status" value="1"/>
</dbReference>
<dbReference type="NCBIfam" id="NF033679">
    <property type="entry name" value="DNRLRE_dom"/>
    <property type="match status" value="1"/>
</dbReference>
<feature type="domain" description="Carbohydrate-binding module family 96" evidence="4">
    <location>
        <begin position="43"/>
        <end position="207"/>
    </location>
</feature>
<dbReference type="AlphaFoldDB" id="A0AAW6TG92"/>
<name>A0AAW6TG92_9FLAO</name>
<evidence type="ECO:0000256" key="2">
    <source>
        <dbReference type="ARBA" id="ARBA00022525"/>
    </source>
</evidence>
<dbReference type="Proteomes" id="UP001228643">
    <property type="component" value="Unassembled WGS sequence"/>
</dbReference>
<dbReference type="RefSeq" id="WP_282714065.1">
    <property type="nucleotide sequence ID" value="NZ_JASCRY010000001.1"/>
</dbReference>
<keyword evidence="2" id="KW-0964">Secreted</keyword>
<accession>A0AAW6TG92</accession>
<protein>
    <submittedName>
        <fullName evidence="5">DNRLRE domain-containing protein</fullName>
    </submittedName>
</protein>
<dbReference type="InterPro" id="IPR055372">
    <property type="entry name" value="CBM96"/>
</dbReference>
<reference evidence="5 6" key="1">
    <citation type="submission" date="2023-04" db="EMBL/GenBank/DDBJ databases">
        <title>Two novel species of Flavobacterium.</title>
        <authorList>
            <person name="Liu Q."/>
            <person name="Xin Y.-H."/>
        </authorList>
    </citation>
    <scope>NUCLEOTIDE SEQUENCE [LARGE SCALE GENOMIC DNA]</scope>
    <source>
        <strain evidence="5 6">LB2P87</strain>
    </source>
</reference>
<keyword evidence="6" id="KW-1185">Reference proteome</keyword>
<proteinExistence type="predicted"/>
<sequence length="213" mass="24141">MKKSIKMRINNLFALGLFSLFLVSCSKSPKELVLEAKNGNIEDALICKFLPYQNFSEEENIHLYSSKQGDSINVNRVVLSFKEIPANIKIDSAFLQLKFNAKSVIGKESFGENGFIIQRIISPWDETEVNWANAPVTTDHNQIFTDKTKLNKDPNRINVTRLVQDISDDKDNSYGFLLKLINENSSSLVLLASSNNSEASLRPKLKIYYSDKQ</sequence>
<evidence type="ECO:0000256" key="3">
    <source>
        <dbReference type="ARBA" id="ARBA00022729"/>
    </source>
</evidence>
<comment type="caution">
    <text evidence="5">The sequence shown here is derived from an EMBL/GenBank/DDBJ whole genome shotgun (WGS) entry which is preliminary data.</text>
</comment>
<evidence type="ECO:0000313" key="6">
    <source>
        <dbReference type="Proteomes" id="UP001228643"/>
    </source>
</evidence>